<dbReference type="InterPro" id="IPR041218">
    <property type="entry name" value="DUF5606"/>
</dbReference>
<feature type="domain" description="DUF6852" evidence="3">
    <location>
        <begin position="51"/>
        <end position="119"/>
    </location>
</feature>
<dbReference type="Gene3D" id="2.30.30.730">
    <property type="match status" value="1"/>
</dbReference>
<feature type="region of interest" description="Disordered" evidence="1">
    <location>
        <begin position="129"/>
        <end position="182"/>
    </location>
</feature>
<evidence type="ECO:0000259" key="3">
    <source>
        <dbReference type="Pfam" id="PF21186"/>
    </source>
</evidence>
<organism evidence="4 5">
    <name type="scientific">Leeuwenhoekiella aequorea</name>
    <dbReference type="NCBI Taxonomy" id="283736"/>
    <lineage>
        <taxon>Bacteria</taxon>
        <taxon>Pseudomonadati</taxon>
        <taxon>Bacteroidota</taxon>
        <taxon>Flavobacteriia</taxon>
        <taxon>Flavobacteriales</taxon>
        <taxon>Flavobacteriaceae</taxon>
        <taxon>Leeuwenhoekiella</taxon>
    </lineage>
</organism>
<protein>
    <submittedName>
        <fullName evidence="4">Uncharacterized protein</fullName>
    </submittedName>
</protein>
<dbReference type="InterPro" id="IPR049281">
    <property type="entry name" value="BVU_3817-like_C_sf"/>
</dbReference>
<dbReference type="Pfam" id="PF18347">
    <property type="entry name" value="DUF5606"/>
    <property type="match status" value="1"/>
</dbReference>
<sequence>MSLDKIVSISGKPGLYHLRAQTRSGFIAESLADGKKMPVGLRHNVSVLSEISIYTLDGESPLREVFAKISAKENGGKAIDHKSSKDELEAYFFEILPNFDEDRVYPSDIKKVIQWYNLLQQNDLLGEKETENSIDSTEDSKPKAAVKAEPKTVKSANPQSKVAKSSTAKKGASAKSTAARKK</sequence>
<dbReference type="InterPro" id="IPR049280">
    <property type="entry name" value="DUF6852"/>
</dbReference>
<gene>
    <name evidence="4" type="ORF">DSM00_2889</name>
</gene>
<accession>A0A4Q0P3A8</accession>
<evidence type="ECO:0000259" key="2">
    <source>
        <dbReference type="Pfam" id="PF18347"/>
    </source>
</evidence>
<feature type="compositionally biased region" description="Low complexity" evidence="1">
    <location>
        <begin position="160"/>
        <end position="182"/>
    </location>
</feature>
<dbReference type="AlphaFoldDB" id="A0A4Q0P3A8"/>
<evidence type="ECO:0000313" key="5">
    <source>
        <dbReference type="Proteomes" id="UP000289238"/>
    </source>
</evidence>
<dbReference type="InterPro" id="IPR049282">
    <property type="entry name" value="BVU_3817_N_sf"/>
</dbReference>
<dbReference type="Gene3D" id="1.10.10.1650">
    <property type="match status" value="1"/>
</dbReference>
<dbReference type="EMBL" id="QOVM01000007">
    <property type="protein sequence ID" value="RXG20785.1"/>
    <property type="molecule type" value="Genomic_DNA"/>
</dbReference>
<proteinExistence type="predicted"/>
<dbReference type="Proteomes" id="UP000289238">
    <property type="component" value="Unassembled WGS sequence"/>
</dbReference>
<reference evidence="4 5" key="1">
    <citation type="submission" date="2018-07" db="EMBL/GenBank/DDBJ databases">
        <title>Leeuwenhoekiella genomics.</title>
        <authorList>
            <person name="Tahon G."/>
            <person name="Willems A."/>
        </authorList>
    </citation>
    <scope>NUCLEOTIDE SEQUENCE [LARGE SCALE GENOMIC DNA]</scope>
    <source>
        <strain evidence="4 5">LMG 22550</strain>
    </source>
</reference>
<evidence type="ECO:0000256" key="1">
    <source>
        <dbReference type="SAM" id="MobiDB-lite"/>
    </source>
</evidence>
<comment type="caution">
    <text evidence="4">The sequence shown here is derived from an EMBL/GenBank/DDBJ whole genome shotgun (WGS) entry which is preliminary data.</text>
</comment>
<evidence type="ECO:0000313" key="4">
    <source>
        <dbReference type="EMBL" id="RXG20785.1"/>
    </source>
</evidence>
<keyword evidence="5" id="KW-1185">Reference proteome</keyword>
<feature type="domain" description="DUF5606" evidence="2">
    <location>
        <begin position="3"/>
        <end position="48"/>
    </location>
</feature>
<dbReference type="OrthoDB" id="675198at2"/>
<dbReference type="Pfam" id="PF21186">
    <property type="entry name" value="DUF6852"/>
    <property type="match status" value="1"/>
</dbReference>
<name>A0A4Q0P3A8_9FLAO</name>
<feature type="compositionally biased region" description="Basic and acidic residues" evidence="1">
    <location>
        <begin position="138"/>
        <end position="152"/>
    </location>
</feature>